<evidence type="ECO:0000313" key="4">
    <source>
        <dbReference type="Proteomes" id="UP001501821"/>
    </source>
</evidence>
<keyword evidence="2" id="KW-0472">Membrane</keyword>
<keyword evidence="2" id="KW-1133">Transmembrane helix</keyword>
<dbReference type="InterPro" id="IPR038232">
    <property type="entry name" value="PknH-like_Extracell_sf"/>
</dbReference>
<gene>
    <name evidence="3" type="ORF">GCM10022242_19370</name>
</gene>
<evidence type="ECO:0000256" key="1">
    <source>
        <dbReference type="SAM" id="MobiDB-lite"/>
    </source>
</evidence>
<feature type="region of interest" description="Disordered" evidence="1">
    <location>
        <begin position="274"/>
        <end position="301"/>
    </location>
</feature>
<accession>A0ABP7IG77</accession>
<protein>
    <submittedName>
        <fullName evidence="3">Uncharacterized protein</fullName>
    </submittedName>
</protein>
<reference evidence="4" key="1">
    <citation type="journal article" date="2019" name="Int. J. Syst. Evol. Microbiol.">
        <title>The Global Catalogue of Microorganisms (GCM) 10K type strain sequencing project: providing services to taxonomists for standard genome sequencing and annotation.</title>
        <authorList>
            <consortium name="The Broad Institute Genomics Platform"/>
            <consortium name="The Broad Institute Genome Sequencing Center for Infectious Disease"/>
            <person name="Wu L."/>
            <person name="Ma J."/>
        </authorList>
    </citation>
    <scope>NUCLEOTIDE SEQUENCE [LARGE SCALE GENOMIC DNA]</scope>
    <source>
        <strain evidence="4">JCM 16953</strain>
    </source>
</reference>
<evidence type="ECO:0000313" key="3">
    <source>
        <dbReference type="EMBL" id="GAA3817569.1"/>
    </source>
</evidence>
<dbReference type="Gene3D" id="3.40.1000.70">
    <property type="entry name" value="PknH-like extracellular domain"/>
    <property type="match status" value="1"/>
</dbReference>
<keyword evidence="4" id="KW-1185">Reference proteome</keyword>
<comment type="caution">
    <text evidence="3">The sequence shown here is derived from an EMBL/GenBank/DDBJ whole genome shotgun (WGS) entry which is preliminary data.</text>
</comment>
<evidence type="ECO:0000256" key="2">
    <source>
        <dbReference type="SAM" id="Phobius"/>
    </source>
</evidence>
<keyword evidence="2" id="KW-0812">Transmembrane</keyword>
<dbReference type="RefSeq" id="WP_344774764.1">
    <property type="nucleotide sequence ID" value="NZ_BAABAH010000005.1"/>
</dbReference>
<feature type="region of interest" description="Disordered" evidence="1">
    <location>
        <begin position="64"/>
        <end position="84"/>
    </location>
</feature>
<organism evidence="3 4">
    <name type="scientific">Nocardioides panacisoli</name>
    <dbReference type="NCBI Taxonomy" id="627624"/>
    <lineage>
        <taxon>Bacteria</taxon>
        <taxon>Bacillati</taxon>
        <taxon>Actinomycetota</taxon>
        <taxon>Actinomycetes</taxon>
        <taxon>Propionibacteriales</taxon>
        <taxon>Nocardioidaceae</taxon>
        <taxon>Nocardioides</taxon>
    </lineage>
</organism>
<sequence>MSDPIDRLSGFASSFEGEIMPRTAADARRRGDTIRRRRHALVAAGSAAAVVAVAVPVFAFASGGDDADPPVGPATGGTSGTSALSADNLLADEETRADGFNSSWLTSGTFSGDGQAPFHPCAPKPLTSLGATDVLNREWSLKSTTKAAERLNGQDSLQESVASFADARAAQAAYDAIAGAMPACTQLASTFPDYELQAGATTDVAIPADGSAQYFAARFDDEQDPQGGGYTHVLETGLVVSGDRIAVLTLAYAGQDYVTEEMDQMIPVAAQRLVTGSGPGTTTAPPTAGTSSPPQADPGVTTTIPDDIPIDLDLVDMGSDGDYQAPEHLQPSDFEPLTLCGTDLWPPAHVDALSTWATGPEYSDDRDLLTFGSVDDAVAAVQSIRDGLQGCAHSNGQVVTTHDVDTGYDSVTFSTACPAGGPPCLTVYQATRVGNAVLLTSIYGEYSVDDADHVASVRTDITKNIATHLCVFTADGCSGGSDSVSTEVPLGPDGYGDLTIGMSEQEAVATGGLTVTGTDFGCRHFTLAGYAPRANSTDGYITAKNGLESIFARPGMLTPEGIGIGSTLDELRAAYPDLSGSDGIFSETLDNGNWYLFDVQADHQVSQLAIVAHRQTCFD</sequence>
<proteinExistence type="predicted"/>
<feature type="compositionally biased region" description="Low complexity" evidence="1">
    <location>
        <begin position="280"/>
        <end position="301"/>
    </location>
</feature>
<dbReference type="Proteomes" id="UP001501821">
    <property type="component" value="Unassembled WGS sequence"/>
</dbReference>
<name>A0ABP7IG77_9ACTN</name>
<feature type="transmembrane region" description="Helical" evidence="2">
    <location>
        <begin position="40"/>
        <end position="61"/>
    </location>
</feature>
<dbReference type="EMBL" id="BAABAH010000005">
    <property type="protein sequence ID" value="GAA3817569.1"/>
    <property type="molecule type" value="Genomic_DNA"/>
</dbReference>